<dbReference type="SUPFAM" id="SSF46785">
    <property type="entry name" value="Winged helix' DNA-binding domain"/>
    <property type="match status" value="1"/>
</dbReference>
<proteinExistence type="predicted"/>
<dbReference type="InterPro" id="IPR036390">
    <property type="entry name" value="WH_DNA-bd_sf"/>
</dbReference>
<evidence type="ECO:0000313" key="2">
    <source>
        <dbReference type="Proteomes" id="UP000186914"/>
    </source>
</evidence>
<dbReference type="Proteomes" id="UP000186914">
    <property type="component" value="Unassembled WGS sequence"/>
</dbReference>
<name>A0A1N7BFD3_9EURY</name>
<evidence type="ECO:0008006" key="3">
    <source>
        <dbReference type="Google" id="ProtNLM"/>
    </source>
</evidence>
<evidence type="ECO:0000313" key="1">
    <source>
        <dbReference type="EMBL" id="SIR50035.1"/>
    </source>
</evidence>
<dbReference type="EMBL" id="FTNO01000002">
    <property type="protein sequence ID" value="SIR50035.1"/>
    <property type="molecule type" value="Genomic_DNA"/>
</dbReference>
<accession>A0A1N7BFD3</accession>
<dbReference type="CDD" id="cd00090">
    <property type="entry name" value="HTH_ARSR"/>
    <property type="match status" value="1"/>
</dbReference>
<dbReference type="InterPro" id="IPR011991">
    <property type="entry name" value="ArsR-like_HTH"/>
</dbReference>
<gene>
    <name evidence="1" type="ORF">SAMN05421858_2524</name>
</gene>
<sequence length="178" mass="20148">MLNTNNLVIELITDSVTNLIATNSITIDSIMTETFSFPDIVDISMSSTTGDSTVESERETLHAITQETRFTLLQNILGHPQQLPSFKELALVNPSKSESTIYTHLKVLRDHGVVKAVELPEGERRRDFPHTFYGLSDAGRAFLDRHNVLRAEETFQTIYSQIDKPDELLKYENAPRPE</sequence>
<dbReference type="InterPro" id="IPR036388">
    <property type="entry name" value="WH-like_DNA-bd_sf"/>
</dbReference>
<organism evidence="1 2">
    <name type="scientific">Haladaptatus litoreus</name>
    <dbReference type="NCBI Taxonomy" id="553468"/>
    <lineage>
        <taxon>Archaea</taxon>
        <taxon>Methanobacteriati</taxon>
        <taxon>Methanobacteriota</taxon>
        <taxon>Stenosarchaea group</taxon>
        <taxon>Halobacteria</taxon>
        <taxon>Halobacteriales</taxon>
        <taxon>Haladaptataceae</taxon>
        <taxon>Haladaptatus</taxon>
    </lineage>
</organism>
<dbReference type="AlphaFoldDB" id="A0A1N7BFD3"/>
<dbReference type="Gene3D" id="1.10.10.10">
    <property type="entry name" value="Winged helix-like DNA-binding domain superfamily/Winged helix DNA-binding domain"/>
    <property type="match status" value="1"/>
</dbReference>
<reference evidence="2" key="1">
    <citation type="submission" date="2017-01" db="EMBL/GenBank/DDBJ databases">
        <authorList>
            <person name="Varghese N."/>
            <person name="Submissions S."/>
        </authorList>
    </citation>
    <scope>NUCLEOTIDE SEQUENCE [LARGE SCALE GENOMIC DNA]</scope>
    <source>
        <strain evidence="2">CGMCC 1.7737</strain>
    </source>
</reference>
<protein>
    <recommendedName>
        <fullName evidence="3">Transcriptional regulator PadR-like family protein</fullName>
    </recommendedName>
</protein>
<keyword evidence="2" id="KW-1185">Reference proteome</keyword>